<evidence type="ECO:0008006" key="4">
    <source>
        <dbReference type="Google" id="ProtNLM"/>
    </source>
</evidence>
<dbReference type="RefSeq" id="WP_076384164.1">
    <property type="nucleotide sequence ID" value="NZ_FTOI01000001.1"/>
</dbReference>
<feature type="signal peptide" evidence="1">
    <location>
        <begin position="1"/>
        <end position="18"/>
    </location>
</feature>
<evidence type="ECO:0000313" key="2">
    <source>
        <dbReference type="EMBL" id="SIS43831.1"/>
    </source>
</evidence>
<sequence length="171" mass="19454">MKKVLVLLLLIYGVVAFAQTPRFTKYNVASTSVQIYLPTEPKWDQSTSEDGSEIFIYDDLFGNMNYSAIIVKLHPTVVNDKPESLLESYMIYLEKAVFTLDQKAGFGKGHTLENQPNVKGILQMGKSKDGKEYKIMGWTDGKYMAVLATSSLEEMNYNIQEMFLRGIRFPQ</sequence>
<evidence type="ECO:0000313" key="3">
    <source>
        <dbReference type="Proteomes" id="UP000185839"/>
    </source>
</evidence>
<keyword evidence="1" id="KW-0732">Signal</keyword>
<protein>
    <recommendedName>
        <fullName evidence="4">DUF1795 domain-containing protein</fullName>
    </recommendedName>
</protein>
<gene>
    <name evidence="2" type="ORF">SAMN05421789_10132</name>
</gene>
<dbReference type="OrthoDB" id="665243at2"/>
<accession>A0A1N7J3N3</accession>
<name>A0A1N7J3N3_9FLAO</name>
<evidence type="ECO:0000256" key="1">
    <source>
        <dbReference type="SAM" id="SignalP"/>
    </source>
</evidence>
<proteinExistence type="predicted"/>
<dbReference type="STRING" id="713588.SAMN05421789_10132"/>
<reference evidence="3" key="1">
    <citation type="submission" date="2017-01" db="EMBL/GenBank/DDBJ databases">
        <authorList>
            <person name="Varghese N."/>
            <person name="Submissions S."/>
        </authorList>
    </citation>
    <scope>NUCLEOTIDE SEQUENCE [LARGE SCALE GENOMIC DNA]</scope>
    <source>
        <strain evidence="3">DSM 23145</strain>
    </source>
</reference>
<organism evidence="2 3">
    <name type="scientific">Kaistella chaponensis</name>
    <dbReference type="NCBI Taxonomy" id="713588"/>
    <lineage>
        <taxon>Bacteria</taxon>
        <taxon>Pseudomonadati</taxon>
        <taxon>Bacteroidota</taxon>
        <taxon>Flavobacteriia</taxon>
        <taxon>Flavobacteriales</taxon>
        <taxon>Weeksellaceae</taxon>
        <taxon>Chryseobacterium group</taxon>
        <taxon>Kaistella</taxon>
    </lineage>
</organism>
<feature type="chain" id="PRO_5012862543" description="DUF1795 domain-containing protein" evidence="1">
    <location>
        <begin position="19"/>
        <end position="171"/>
    </location>
</feature>
<dbReference type="EMBL" id="FTOI01000001">
    <property type="protein sequence ID" value="SIS43831.1"/>
    <property type="molecule type" value="Genomic_DNA"/>
</dbReference>
<dbReference type="AlphaFoldDB" id="A0A1N7J3N3"/>
<keyword evidence="3" id="KW-1185">Reference proteome</keyword>
<dbReference type="Proteomes" id="UP000185839">
    <property type="component" value="Unassembled WGS sequence"/>
</dbReference>